<evidence type="ECO:0000259" key="9">
    <source>
        <dbReference type="PROSITE" id="PS50928"/>
    </source>
</evidence>
<comment type="subcellular location">
    <subcellularLocation>
        <location evidence="1 8">Cell membrane</location>
        <topology evidence="1 8">Multi-pass membrane protein</topology>
    </subcellularLocation>
</comment>
<gene>
    <name evidence="10" type="primary">ehuD</name>
    <name evidence="10" type="ORF">GCM10009843_33180</name>
</gene>
<dbReference type="InterPro" id="IPR043429">
    <property type="entry name" value="ArtM/GltK/GlnP/TcyL/YhdX-like"/>
</dbReference>
<dbReference type="CDD" id="cd06261">
    <property type="entry name" value="TM_PBP2"/>
    <property type="match status" value="1"/>
</dbReference>
<feature type="transmembrane region" description="Helical" evidence="8">
    <location>
        <begin position="83"/>
        <end position="103"/>
    </location>
</feature>
<evidence type="ECO:0000256" key="5">
    <source>
        <dbReference type="ARBA" id="ARBA00022970"/>
    </source>
</evidence>
<feature type="domain" description="ABC transmembrane type-1" evidence="9">
    <location>
        <begin position="15"/>
        <end position="207"/>
    </location>
</feature>
<evidence type="ECO:0000313" key="10">
    <source>
        <dbReference type="EMBL" id="GAA2130498.1"/>
    </source>
</evidence>
<dbReference type="Gene3D" id="1.10.3720.10">
    <property type="entry name" value="MetI-like"/>
    <property type="match status" value="1"/>
</dbReference>
<dbReference type="SUPFAM" id="SSF161098">
    <property type="entry name" value="MetI-like"/>
    <property type="match status" value="1"/>
</dbReference>
<keyword evidence="11" id="KW-1185">Reference proteome</keyword>
<comment type="caution">
    <text evidence="10">The sequence shown here is derived from an EMBL/GenBank/DDBJ whole genome shotgun (WGS) entry which is preliminary data.</text>
</comment>
<keyword evidence="3" id="KW-1003">Cell membrane</keyword>
<evidence type="ECO:0000256" key="3">
    <source>
        <dbReference type="ARBA" id="ARBA00022475"/>
    </source>
</evidence>
<evidence type="ECO:0000256" key="1">
    <source>
        <dbReference type="ARBA" id="ARBA00004651"/>
    </source>
</evidence>
<evidence type="ECO:0000256" key="4">
    <source>
        <dbReference type="ARBA" id="ARBA00022692"/>
    </source>
</evidence>
<proteinExistence type="inferred from homology"/>
<evidence type="ECO:0000256" key="8">
    <source>
        <dbReference type="RuleBase" id="RU363032"/>
    </source>
</evidence>
<evidence type="ECO:0000256" key="6">
    <source>
        <dbReference type="ARBA" id="ARBA00022989"/>
    </source>
</evidence>
<evidence type="ECO:0000313" key="11">
    <source>
        <dbReference type="Proteomes" id="UP001500575"/>
    </source>
</evidence>
<comment type="similarity">
    <text evidence="8">Belongs to the binding-protein-dependent transport system permease family.</text>
</comment>
<dbReference type="NCBIfam" id="TIGR01726">
    <property type="entry name" value="HEQRo_perm_3TM"/>
    <property type="match status" value="1"/>
</dbReference>
<dbReference type="PANTHER" id="PTHR30614:SF0">
    <property type="entry name" value="L-CYSTINE TRANSPORT SYSTEM PERMEASE PROTEIN TCYL"/>
    <property type="match status" value="1"/>
</dbReference>
<evidence type="ECO:0000256" key="7">
    <source>
        <dbReference type="ARBA" id="ARBA00023136"/>
    </source>
</evidence>
<dbReference type="NCBIfam" id="TIGR03003">
    <property type="entry name" value="ectoine_ehuD"/>
    <property type="match status" value="1"/>
</dbReference>
<dbReference type="PROSITE" id="PS50928">
    <property type="entry name" value="ABC_TM1"/>
    <property type="match status" value="1"/>
</dbReference>
<dbReference type="InterPro" id="IPR035906">
    <property type="entry name" value="MetI-like_sf"/>
</dbReference>
<reference evidence="11" key="1">
    <citation type="journal article" date="2019" name="Int. J. Syst. Evol. Microbiol.">
        <title>The Global Catalogue of Microorganisms (GCM) 10K type strain sequencing project: providing services to taxonomists for standard genome sequencing and annotation.</title>
        <authorList>
            <consortium name="The Broad Institute Genomics Platform"/>
            <consortium name="The Broad Institute Genome Sequencing Center for Infectious Disease"/>
            <person name="Wu L."/>
            <person name="Ma J."/>
        </authorList>
    </citation>
    <scope>NUCLEOTIDE SEQUENCE [LARGE SCALE GENOMIC DNA]</scope>
    <source>
        <strain evidence="11">JCM 16021</strain>
    </source>
</reference>
<dbReference type="PANTHER" id="PTHR30614">
    <property type="entry name" value="MEMBRANE COMPONENT OF AMINO ACID ABC TRANSPORTER"/>
    <property type="match status" value="1"/>
</dbReference>
<evidence type="ECO:0000256" key="2">
    <source>
        <dbReference type="ARBA" id="ARBA00022448"/>
    </source>
</evidence>
<organism evidence="10 11">
    <name type="scientific">Nocardioides bigeumensis</name>
    <dbReference type="NCBI Taxonomy" id="433657"/>
    <lineage>
        <taxon>Bacteria</taxon>
        <taxon>Bacillati</taxon>
        <taxon>Actinomycetota</taxon>
        <taxon>Actinomycetes</taxon>
        <taxon>Propionibacteriales</taxon>
        <taxon>Nocardioidaceae</taxon>
        <taxon>Nocardioides</taxon>
    </lineage>
</organism>
<feature type="transmembrane region" description="Helical" evidence="8">
    <location>
        <begin position="189"/>
        <end position="210"/>
    </location>
</feature>
<dbReference type="EMBL" id="BAAAQQ010000013">
    <property type="protein sequence ID" value="GAA2130498.1"/>
    <property type="molecule type" value="Genomic_DNA"/>
</dbReference>
<keyword evidence="7 8" id="KW-0472">Membrane</keyword>
<dbReference type="InterPro" id="IPR000515">
    <property type="entry name" value="MetI-like"/>
</dbReference>
<name>A0ABP5KIA3_9ACTN</name>
<dbReference type="InterPro" id="IPR014341">
    <property type="entry name" value="Ectoine_EhuD"/>
</dbReference>
<protein>
    <submittedName>
        <fullName evidence="10">Ectoine/hydroxyectoine ABC transporter permease subunit EhuD</fullName>
    </submittedName>
</protein>
<sequence>MTFDWEYAREIFPDLASGALITVYATLLGMVAACVVGLVLCVMGYVPFRPVRMTARWVGEFLRNTPLLIQIFALYYILPQVGISLPVFATGVAALGLQYAAYVSETYRAGIDSVPRGQWEASRALNLGALHTWAGIIIPQAVRRVVPALGTFMIGMFKDSPLLFTIGVAEILSEAMNAGGRTYKYTEPIIMVGVFFLAMSLVSALLLSLVDRRLATNGRV</sequence>
<keyword evidence="5" id="KW-0029">Amino-acid transport</keyword>
<dbReference type="Proteomes" id="UP001500575">
    <property type="component" value="Unassembled WGS sequence"/>
</dbReference>
<dbReference type="RefSeq" id="WP_344304923.1">
    <property type="nucleotide sequence ID" value="NZ_BAAAQQ010000013.1"/>
</dbReference>
<keyword evidence="4 8" id="KW-0812">Transmembrane</keyword>
<accession>A0ABP5KIA3</accession>
<dbReference type="Pfam" id="PF00528">
    <property type="entry name" value="BPD_transp_1"/>
    <property type="match status" value="1"/>
</dbReference>
<keyword evidence="6 8" id="KW-1133">Transmembrane helix</keyword>
<keyword evidence="2 8" id="KW-0813">Transport</keyword>
<dbReference type="InterPro" id="IPR010065">
    <property type="entry name" value="AA_ABC_transptr_permease_3TM"/>
</dbReference>
<feature type="transmembrane region" description="Helical" evidence="8">
    <location>
        <begin position="20"/>
        <end position="45"/>
    </location>
</feature>